<dbReference type="SUPFAM" id="SSF53474">
    <property type="entry name" value="alpha/beta-Hydrolases"/>
    <property type="match status" value="1"/>
</dbReference>
<protein>
    <recommendedName>
        <fullName evidence="2">DUF676 domain-containing protein</fullName>
    </recommendedName>
</protein>
<proteinExistence type="predicted"/>
<name>A0A8K0MPF4_9ROSA</name>
<dbReference type="OrthoDB" id="273452at2759"/>
<dbReference type="InterPro" id="IPR044294">
    <property type="entry name" value="Lipase-like"/>
</dbReference>
<dbReference type="FunFam" id="3.40.50.1820:FF:000216">
    <property type="entry name" value="Alpha/beta-Hydrolases superfamily protein"/>
    <property type="match status" value="1"/>
</dbReference>
<keyword evidence="4" id="KW-1185">Reference proteome</keyword>
<dbReference type="EMBL" id="VOIH02000002">
    <property type="protein sequence ID" value="KAF3452825.1"/>
    <property type="molecule type" value="Genomic_DNA"/>
</dbReference>
<evidence type="ECO:0000259" key="2">
    <source>
        <dbReference type="Pfam" id="PF05057"/>
    </source>
</evidence>
<sequence length="408" mass="45609">MIAANSPLKSASPGLTRDPNPTPNHRPRACFNVRLRSSLERKLAVGRTKMELLHRMGSACFMDRRRGELKVELDSGGVDIFDAASAAEAKAVPQHLVVMVNGLVGRTSDWKYAEEQFVKKHPDKVFVHRSECNTSKLTFDGVDMMGERLAKEVLAVVKTRPELQKISFVAHSLGGLIARYAVGRLYKHASTIEPSGCNGNSSIEEHTYNSSECIEQLHQAKIAGLEPMNFITFATPHLGSRGHWQLPFLCGLPFLERTAPQTAHLFAGKSGKHLFLTDDDDGKQPLLLRMVNDSDDLKFMSGLRVFKRRVAYANTNYDHMVGWRTSSIRHKNELPKSNPPVIDEKYPHVVSVERESSDDMCSNATTVVGDQKIDLEEVMIKGLTQVRKYRENSDGADVVDHMIDNFLL</sequence>
<dbReference type="PANTHER" id="PTHR12482">
    <property type="entry name" value="LIPASE ROG1-RELATED-RELATED"/>
    <property type="match status" value="1"/>
</dbReference>
<dbReference type="Pfam" id="PF05057">
    <property type="entry name" value="DUF676"/>
    <property type="match status" value="1"/>
</dbReference>
<feature type="domain" description="DUF676" evidence="2">
    <location>
        <begin position="93"/>
        <end position="325"/>
    </location>
</feature>
<evidence type="ECO:0000313" key="4">
    <source>
        <dbReference type="Proteomes" id="UP000796880"/>
    </source>
</evidence>
<dbReference type="AlphaFoldDB" id="A0A8K0MPF4"/>
<dbReference type="Proteomes" id="UP000796880">
    <property type="component" value="Unassembled WGS sequence"/>
</dbReference>
<dbReference type="InterPro" id="IPR007751">
    <property type="entry name" value="DUF676_lipase-like"/>
</dbReference>
<evidence type="ECO:0000256" key="1">
    <source>
        <dbReference type="SAM" id="MobiDB-lite"/>
    </source>
</evidence>
<reference evidence="3" key="1">
    <citation type="submission" date="2020-03" db="EMBL/GenBank/DDBJ databases">
        <title>A high-quality chromosome-level genome assembly of a woody plant with both climbing and erect habits, Rhamnella rubrinervis.</title>
        <authorList>
            <person name="Lu Z."/>
            <person name="Yang Y."/>
            <person name="Zhu X."/>
            <person name="Sun Y."/>
        </authorList>
    </citation>
    <scope>NUCLEOTIDE SEQUENCE</scope>
    <source>
        <strain evidence="3">BYM</strain>
        <tissue evidence="3">Leaf</tissue>
    </source>
</reference>
<dbReference type="Gene3D" id="3.40.50.1820">
    <property type="entry name" value="alpha/beta hydrolase"/>
    <property type="match status" value="1"/>
</dbReference>
<dbReference type="InterPro" id="IPR029058">
    <property type="entry name" value="AB_hydrolase_fold"/>
</dbReference>
<dbReference type="PANTHER" id="PTHR12482:SF4">
    <property type="entry name" value="ALPHA_BETA-HYDROLASES SUPERFAMILY PROTEIN"/>
    <property type="match status" value="1"/>
</dbReference>
<evidence type="ECO:0000313" key="3">
    <source>
        <dbReference type="EMBL" id="KAF3452825.1"/>
    </source>
</evidence>
<organism evidence="3 4">
    <name type="scientific">Rhamnella rubrinervis</name>
    <dbReference type="NCBI Taxonomy" id="2594499"/>
    <lineage>
        <taxon>Eukaryota</taxon>
        <taxon>Viridiplantae</taxon>
        <taxon>Streptophyta</taxon>
        <taxon>Embryophyta</taxon>
        <taxon>Tracheophyta</taxon>
        <taxon>Spermatophyta</taxon>
        <taxon>Magnoliopsida</taxon>
        <taxon>eudicotyledons</taxon>
        <taxon>Gunneridae</taxon>
        <taxon>Pentapetalae</taxon>
        <taxon>rosids</taxon>
        <taxon>fabids</taxon>
        <taxon>Rosales</taxon>
        <taxon>Rhamnaceae</taxon>
        <taxon>rhamnoid group</taxon>
        <taxon>Rhamneae</taxon>
        <taxon>Rhamnella</taxon>
    </lineage>
</organism>
<gene>
    <name evidence="3" type="ORF">FNV43_RR03258</name>
</gene>
<feature type="region of interest" description="Disordered" evidence="1">
    <location>
        <begin position="1"/>
        <end position="28"/>
    </location>
</feature>
<accession>A0A8K0MPF4</accession>
<comment type="caution">
    <text evidence="3">The sequence shown here is derived from an EMBL/GenBank/DDBJ whole genome shotgun (WGS) entry which is preliminary data.</text>
</comment>